<accession>A0A9X4AE78</accession>
<dbReference type="AlphaFoldDB" id="A0A9X4AE78"/>
<evidence type="ECO:0000313" key="1">
    <source>
        <dbReference type="EMBL" id="MDC3416411.1"/>
    </source>
</evidence>
<organism evidence="1 2">
    <name type="scientific">Aquibacillus salsiterrae</name>
    <dbReference type="NCBI Taxonomy" id="2950439"/>
    <lineage>
        <taxon>Bacteria</taxon>
        <taxon>Bacillati</taxon>
        <taxon>Bacillota</taxon>
        <taxon>Bacilli</taxon>
        <taxon>Bacillales</taxon>
        <taxon>Bacillaceae</taxon>
        <taxon>Aquibacillus</taxon>
    </lineage>
</organism>
<evidence type="ECO:0008006" key="3">
    <source>
        <dbReference type="Google" id="ProtNLM"/>
    </source>
</evidence>
<sequence length="521" mass="58812">MAGLYVNGTSGLPGKAVQGTHAKTKEVQLKEGQVLIGKVLKLFPNNQAEIILAGKPMVAKLFASLSSNKHYWFQVESTGNAPHLRVISNQPITSSNQVEQLLLEFGLTNAEENRRLVRGLIDRKIPIDKATLIKLVGILSRQAAKEISFQALETMLKHELPITNSVYQAIHHRSSSSLTDQLVQLYNQVNDTEGSLRQLLELFVLDPSYETEPLVSTLVHSKEQGLFDDLLTKAKLFSSRTISSGQLLLGEETVQNITNQSMEGNQKRDTQPVVREADSNNLMKYLRPLLREKLPESLERELVRLLTVYDRIPTDSWDDMKYKFLLHLKQFRFFSGIDHEGNMLKNEGKAYEQTLKSLVIQAMKSTGENSLLERLLHTINGMQLTGVEEGNFLSSLSLQLPGNRLGLLNDVYLNMKGKKNSSNKIDTDFCHIYFYLHLKNIGETIIDMKIQKRSVNMTVKNKNSKVKPILATYRPILKASLAKLDYHLSSVKFEKIEEIPSNRTNSSLVSSPHQQGVDFKI</sequence>
<evidence type="ECO:0000313" key="2">
    <source>
        <dbReference type="Proteomes" id="UP001145069"/>
    </source>
</evidence>
<protein>
    <recommendedName>
        <fullName evidence="3">Flagellar hook-length control protein FliK</fullName>
    </recommendedName>
</protein>
<dbReference type="EMBL" id="JAMQKC010000003">
    <property type="protein sequence ID" value="MDC3416411.1"/>
    <property type="molecule type" value="Genomic_DNA"/>
</dbReference>
<dbReference type="Proteomes" id="UP001145069">
    <property type="component" value="Unassembled WGS sequence"/>
</dbReference>
<comment type="caution">
    <text evidence="1">The sequence shown here is derived from an EMBL/GenBank/DDBJ whole genome shotgun (WGS) entry which is preliminary data.</text>
</comment>
<dbReference type="RefSeq" id="WP_272445415.1">
    <property type="nucleotide sequence ID" value="NZ_JAMQKC010000003.1"/>
</dbReference>
<name>A0A9X4AE78_9BACI</name>
<keyword evidence="2" id="KW-1185">Reference proteome</keyword>
<gene>
    <name evidence="1" type="ORF">NC799_05730</name>
</gene>
<proteinExistence type="predicted"/>
<reference evidence="1" key="1">
    <citation type="submission" date="2022-06" db="EMBL/GenBank/DDBJ databases">
        <title>Aquibacillus sp. a new bacterium isolated from soil saline samples.</title>
        <authorList>
            <person name="Galisteo C."/>
            <person name="De La Haba R."/>
            <person name="Sanchez-Porro C."/>
            <person name="Ventosa A."/>
        </authorList>
    </citation>
    <scope>NUCLEOTIDE SEQUENCE</scope>
    <source>
        <strain evidence="1">3ASR75-54</strain>
    </source>
</reference>